<evidence type="ECO:0000313" key="1">
    <source>
        <dbReference type="EMBL" id="SIS01533.1"/>
    </source>
</evidence>
<dbReference type="EMBL" id="FTNR01000007">
    <property type="protein sequence ID" value="SIS01533.1"/>
    <property type="molecule type" value="Genomic_DNA"/>
</dbReference>
<sequence>MNVSDLFEKSTHLVGFQSSSSFVFEPVELDESHVH</sequence>
<protein>
    <submittedName>
        <fullName evidence="1">Uncharacterized protein</fullName>
    </submittedName>
</protein>
<dbReference type="AlphaFoldDB" id="A0A1N7FML0"/>
<name>A0A1N7FML0_9EURY</name>
<reference evidence="2" key="1">
    <citation type="submission" date="2017-01" db="EMBL/GenBank/DDBJ databases">
        <authorList>
            <person name="Varghese N."/>
            <person name="Submissions S."/>
        </authorList>
    </citation>
    <scope>NUCLEOTIDE SEQUENCE [LARGE SCALE GENOMIC DNA]</scope>
    <source>
        <strain evidence="2">type strain: HArc-</strain>
    </source>
</reference>
<gene>
    <name evidence="1" type="ORF">SAMN05421752_107148</name>
</gene>
<accession>A0A1N7FML0</accession>
<evidence type="ECO:0000313" key="2">
    <source>
        <dbReference type="Proteomes" id="UP000185936"/>
    </source>
</evidence>
<proteinExistence type="predicted"/>
<keyword evidence="2" id="KW-1185">Reference proteome</keyword>
<organism evidence="1 2">
    <name type="scientific">Natronorubrum thiooxidans</name>
    <dbReference type="NCBI Taxonomy" id="308853"/>
    <lineage>
        <taxon>Archaea</taxon>
        <taxon>Methanobacteriati</taxon>
        <taxon>Methanobacteriota</taxon>
        <taxon>Stenosarchaea group</taxon>
        <taxon>Halobacteria</taxon>
        <taxon>Halobacteriales</taxon>
        <taxon>Natrialbaceae</taxon>
        <taxon>Natronorubrum</taxon>
    </lineage>
</organism>
<dbReference type="Proteomes" id="UP000185936">
    <property type="component" value="Unassembled WGS sequence"/>
</dbReference>